<feature type="chain" id="PRO_5046087708" evidence="2">
    <location>
        <begin position="20"/>
        <end position="268"/>
    </location>
</feature>
<dbReference type="RefSeq" id="WP_380920364.1">
    <property type="nucleotide sequence ID" value="NZ_JBHUPE010000004.1"/>
</dbReference>
<keyword evidence="2" id="KW-0732">Signal</keyword>
<keyword evidence="1" id="KW-0175">Coiled coil</keyword>
<evidence type="ECO:0000313" key="3">
    <source>
        <dbReference type="EMBL" id="MFD2904409.1"/>
    </source>
</evidence>
<dbReference type="EMBL" id="JBHUPE010000004">
    <property type="protein sequence ID" value="MFD2904409.1"/>
    <property type="molecule type" value="Genomic_DNA"/>
</dbReference>
<evidence type="ECO:0000313" key="4">
    <source>
        <dbReference type="Proteomes" id="UP001597509"/>
    </source>
</evidence>
<proteinExistence type="predicted"/>
<keyword evidence="4" id="KW-1185">Reference proteome</keyword>
<accession>A0ABW5YVB6</accession>
<sequence>MMKIIFFSGLLLCANFCQAQTNILPNSGNVGIGTVSPKVLLDVSKIAENDNSETLMRFSVSDAIGQDLSIQNYTAINGKFIPLIVSQSNRNDSYSLGLMSVLEKVSLDQGSIPMIRFDARVQSEALKYRPLFSWGSYTNDYMTMLASGNLGIGTSSPEHKLDIVGTARAHEIIVNTQKTADFVFEPDYKNPSLEQIDAFINANKHLPGIQSAVQMEKEGLNVGQFQIDLLQKIEELTLHLIEKNKEMNDLKENMKVMQQEINTLKGSK</sequence>
<name>A0ABW5YVB6_9SPHI</name>
<evidence type="ECO:0000256" key="2">
    <source>
        <dbReference type="SAM" id="SignalP"/>
    </source>
</evidence>
<comment type="caution">
    <text evidence="3">The sequence shown here is derived from an EMBL/GenBank/DDBJ whole genome shotgun (WGS) entry which is preliminary data.</text>
</comment>
<reference evidence="4" key="1">
    <citation type="journal article" date="2019" name="Int. J. Syst. Evol. Microbiol.">
        <title>The Global Catalogue of Microorganisms (GCM) 10K type strain sequencing project: providing services to taxonomists for standard genome sequencing and annotation.</title>
        <authorList>
            <consortium name="The Broad Institute Genomics Platform"/>
            <consortium name="The Broad Institute Genome Sequencing Center for Infectious Disease"/>
            <person name="Wu L."/>
            <person name="Ma J."/>
        </authorList>
    </citation>
    <scope>NUCLEOTIDE SEQUENCE [LARGE SCALE GENOMIC DNA]</scope>
    <source>
        <strain evidence="4">KCTC 22209</strain>
    </source>
</reference>
<dbReference type="Proteomes" id="UP001597509">
    <property type="component" value="Unassembled WGS sequence"/>
</dbReference>
<evidence type="ECO:0000256" key="1">
    <source>
        <dbReference type="SAM" id="Coils"/>
    </source>
</evidence>
<gene>
    <name evidence="3" type="ORF">ACFS6I_10770</name>
</gene>
<protein>
    <submittedName>
        <fullName evidence="3">Uncharacterized protein</fullName>
    </submittedName>
</protein>
<feature type="signal peptide" evidence="2">
    <location>
        <begin position="1"/>
        <end position="19"/>
    </location>
</feature>
<feature type="coiled-coil region" evidence="1">
    <location>
        <begin position="233"/>
        <end position="267"/>
    </location>
</feature>
<organism evidence="3 4">
    <name type="scientific">Sphingobacterium anhuiense</name>
    <dbReference type="NCBI Taxonomy" id="493780"/>
    <lineage>
        <taxon>Bacteria</taxon>
        <taxon>Pseudomonadati</taxon>
        <taxon>Bacteroidota</taxon>
        <taxon>Sphingobacteriia</taxon>
        <taxon>Sphingobacteriales</taxon>
        <taxon>Sphingobacteriaceae</taxon>
        <taxon>Sphingobacterium</taxon>
    </lineage>
</organism>